<dbReference type="OrthoDB" id="7774278at2"/>
<accession>A0A5C4XN90</accession>
<protein>
    <submittedName>
        <fullName evidence="6">Response regulator</fullName>
    </submittedName>
</protein>
<evidence type="ECO:0000256" key="1">
    <source>
        <dbReference type="ARBA" id="ARBA00022553"/>
    </source>
</evidence>
<sequence>MIPAYFSGAAGAEKAARRILIAEDEFLLRLDAADSMRRFGWDVVEVSSADEAIELLRYNVTFDILLTDIDMPGQADGLDLARYVRLHHPEMKIAIMSGNSEAQPIDPKLCELFLVKPVWNVAEMLTKVIEGDQNAK</sequence>
<dbReference type="EMBL" id="VDMN01000002">
    <property type="protein sequence ID" value="TNM63974.1"/>
    <property type="molecule type" value="Genomic_DNA"/>
</dbReference>
<name>A0A5C4XN90_9HYPH</name>
<dbReference type="AlphaFoldDB" id="A0A5C4XN90"/>
<dbReference type="InterPro" id="IPR011006">
    <property type="entry name" value="CheY-like_superfamily"/>
</dbReference>
<dbReference type="RefSeq" id="WP_139676877.1">
    <property type="nucleotide sequence ID" value="NZ_VDMN01000002.1"/>
</dbReference>
<keyword evidence="1 4" id="KW-0597">Phosphoprotein</keyword>
<dbReference type="InterPro" id="IPR001789">
    <property type="entry name" value="Sig_transdc_resp-reg_receiver"/>
</dbReference>
<dbReference type="PANTHER" id="PTHR44591">
    <property type="entry name" value="STRESS RESPONSE REGULATOR PROTEIN 1"/>
    <property type="match status" value="1"/>
</dbReference>
<keyword evidence="3" id="KW-0804">Transcription</keyword>
<evidence type="ECO:0000259" key="5">
    <source>
        <dbReference type="PROSITE" id="PS50110"/>
    </source>
</evidence>
<feature type="modified residue" description="4-aspartylphosphate" evidence="4">
    <location>
        <position position="68"/>
    </location>
</feature>
<dbReference type="Proteomes" id="UP000311605">
    <property type="component" value="Unassembled WGS sequence"/>
</dbReference>
<organism evidence="6 7">
    <name type="scientific">Aliirhizobium smilacinae</name>
    <dbReference type="NCBI Taxonomy" id="1395944"/>
    <lineage>
        <taxon>Bacteria</taxon>
        <taxon>Pseudomonadati</taxon>
        <taxon>Pseudomonadota</taxon>
        <taxon>Alphaproteobacteria</taxon>
        <taxon>Hyphomicrobiales</taxon>
        <taxon>Rhizobiaceae</taxon>
        <taxon>Aliirhizobium</taxon>
    </lineage>
</organism>
<evidence type="ECO:0000313" key="6">
    <source>
        <dbReference type="EMBL" id="TNM63974.1"/>
    </source>
</evidence>
<evidence type="ECO:0000313" key="7">
    <source>
        <dbReference type="Proteomes" id="UP000311605"/>
    </source>
</evidence>
<dbReference type="InterPro" id="IPR050595">
    <property type="entry name" value="Bact_response_regulator"/>
</dbReference>
<dbReference type="GO" id="GO:0000160">
    <property type="term" value="P:phosphorelay signal transduction system"/>
    <property type="evidence" value="ECO:0007669"/>
    <property type="project" value="InterPro"/>
</dbReference>
<evidence type="ECO:0000256" key="4">
    <source>
        <dbReference type="PROSITE-ProRule" id="PRU00169"/>
    </source>
</evidence>
<proteinExistence type="predicted"/>
<keyword evidence="7" id="KW-1185">Reference proteome</keyword>
<evidence type="ECO:0000256" key="2">
    <source>
        <dbReference type="ARBA" id="ARBA00023015"/>
    </source>
</evidence>
<dbReference type="PROSITE" id="PS50110">
    <property type="entry name" value="RESPONSE_REGULATORY"/>
    <property type="match status" value="1"/>
</dbReference>
<comment type="caution">
    <text evidence="6">The sequence shown here is derived from an EMBL/GenBank/DDBJ whole genome shotgun (WGS) entry which is preliminary data.</text>
</comment>
<dbReference type="Gene3D" id="3.40.50.2300">
    <property type="match status" value="1"/>
</dbReference>
<keyword evidence="2" id="KW-0805">Transcription regulation</keyword>
<evidence type="ECO:0000256" key="3">
    <source>
        <dbReference type="ARBA" id="ARBA00023163"/>
    </source>
</evidence>
<dbReference type="SUPFAM" id="SSF52172">
    <property type="entry name" value="CheY-like"/>
    <property type="match status" value="1"/>
</dbReference>
<dbReference type="SMART" id="SM00448">
    <property type="entry name" value="REC"/>
    <property type="match status" value="1"/>
</dbReference>
<reference evidence="6 7" key="1">
    <citation type="submission" date="2019-06" db="EMBL/GenBank/DDBJ databases">
        <title>The draft genome of Rhizobium smilacinae PTYR-5.</title>
        <authorList>
            <person name="Liu L."/>
            <person name="Li L."/>
            <person name="Zhang X."/>
        </authorList>
    </citation>
    <scope>NUCLEOTIDE SEQUENCE [LARGE SCALE GENOMIC DNA]</scope>
    <source>
        <strain evidence="6 7">PTYR-5</strain>
    </source>
</reference>
<gene>
    <name evidence="6" type="ORF">FHP24_14430</name>
</gene>
<dbReference type="Pfam" id="PF00072">
    <property type="entry name" value="Response_reg"/>
    <property type="match status" value="1"/>
</dbReference>
<dbReference type="PANTHER" id="PTHR44591:SF3">
    <property type="entry name" value="RESPONSE REGULATORY DOMAIN-CONTAINING PROTEIN"/>
    <property type="match status" value="1"/>
</dbReference>
<feature type="domain" description="Response regulatory" evidence="5">
    <location>
        <begin position="18"/>
        <end position="131"/>
    </location>
</feature>